<keyword evidence="2" id="KW-0732">Signal</keyword>
<comment type="caution">
    <text evidence="4">The sequence shown here is derived from an EMBL/GenBank/DDBJ whole genome shotgun (WGS) entry which is preliminary data.</text>
</comment>
<organism evidence="4 5">
    <name type="scientific">Nodularia spumigena UHCC 0060</name>
    <dbReference type="NCBI Taxonomy" id="3110300"/>
    <lineage>
        <taxon>Bacteria</taxon>
        <taxon>Bacillati</taxon>
        <taxon>Cyanobacteriota</taxon>
        <taxon>Cyanophyceae</taxon>
        <taxon>Nostocales</taxon>
        <taxon>Nodulariaceae</taxon>
        <taxon>Nodularia</taxon>
    </lineage>
</organism>
<keyword evidence="5" id="KW-1185">Reference proteome</keyword>
<evidence type="ECO:0000259" key="3">
    <source>
        <dbReference type="Pfam" id="PF13355"/>
    </source>
</evidence>
<dbReference type="InterPro" id="IPR025344">
    <property type="entry name" value="CDP1-like_IMS"/>
</dbReference>
<evidence type="ECO:0000313" key="4">
    <source>
        <dbReference type="EMBL" id="MEA5606667.1"/>
    </source>
</evidence>
<feature type="domain" description="Plastid division protein CDP1-like IMS" evidence="3">
    <location>
        <begin position="201"/>
        <end position="317"/>
    </location>
</feature>
<dbReference type="Proteomes" id="UP001303285">
    <property type="component" value="Unassembled WGS sequence"/>
</dbReference>
<reference evidence="4 5" key="1">
    <citation type="submission" date="2023-12" db="EMBL/GenBank/DDBJ databases">
        <title>Baltic Sea Cyanobacteria.</title>
        <authorList>
            <person name="Delbaje E."/>
            <person name="Fewer D.P."/>
            <person name="Shishido T.K."/>
        </authorList>
    </citation>
    <scope>NUCLEOTIDE SEQUENCE [LARGE SCALE GENOMIC DNA]</scope>
    <source>
        <strain evidence="4 5">UHCC 0060</strain>
    </source>
</reference>
<proteinExistence type="predicted"/>
<protein>
    <submittedName>
        <fullName evidence="4">IMS domain-containing protein</fullName>
    </submittedName>
</protein>
<feature type="signal peptide" evidence="2">
    <location>
        <begin position="1"/>
        <end position="26"/>
    </location>
</feature>
<evidence type="ECO:0000256" key="2">
    <source>
        <dbReference type="SAM" id="SignalP"/>
    </source>
</evidence>
<accession>A0ABU5UKP8</accession>
<sequence>MTKLMKKLTICLTLLTIYGCSQPVLNSSSSVSSSPFPGCSEKPAVTLREQDVELITLNEQTLTKSGQATATKSLGYQFDAESGQKLSYATDADICIWVYTPDNQIINTLELPKDGAYIIQVSAPQGLRTFDLNMSLTSLQASSTPTPVPVQASVATTTNTPSVTPSPSSVPRPRRTPSYTPPPSVPVSGAEPAHDISQEEALEIVQNWYTAKPRIFGPPYDTSLVDKLTTGKLYSFTTKPDGPVAWLENNNAYYTYKKSEITNIVDFSNSGSRPYMKIKVFEELYLHGKNGIDRKNSGAYRGNFIYTFAKENGVWKIYDYKKVN</sequence>
<dbReference type="PROSITE" id="PS51257">
    <property type="entry name" value="PROKAR_LIPOPROTEIN"/>
    <property type="match status" value="1"/>
</dbReference>
<dbReference type="Pfam" id="PF13355">
    <property type="entry name" value="ARC6-like_IMS"/>
    <property type="match status" value="1"/>
</dbReference>
<feature type="chain" id="PRO_5046630137" evidence="2">
    <location>
        <begin position="27"/>
        <end position="324"/>
    </location>
</feature>
<name>A0ABU5UKP8_NODSP</name>
<feature type="compositionally biased region" description="Low complexity" evidence="1">
    <location>
        <begin position="156"/>
        <end position="171"/>
    </location>
</feature>
<evidence type="ECO:0000256" key="1">
    <source>
        <dbReference type="SAM" id="MobiDB-lite"/>
    </source>
</evidence>
<evidence type="ECO:0000313" key="5">
    <source>
        <dbReference type="Proteomes" id="UP001303285"/>
    </source>
</evidence>
<feature type="region of interest" description="Disordered" evidence="1">
    <location>
        <begin position="140"/>
        <end position="193"/>
    </location>
</feature>
<dbReference type="EMBL" id="JAYGHK010000003">
    <property type="protein sequence ID" value="MEA5606667.1"/>
    <property type="molecule type" value="Genomic_DNA"/>
</dbReference>
<gene>
    <name evidence="4" type="ORF">VB695_00935</name>
</gene>